<reference evidence="9" key="1">
    <citation type="submission" date="2022-11" db="EMBL/GenBank/DDBJ databases">
        <authorList>
            <person name="Hyden B.L."/>
            <person name="Feng K."/>
            <person name="Yates T."/>
            <person name="Jawdy S."/>
            <person name="Smart L.B."/>
            <person name="Muchero W."/>
        </authorList>
    </citation>
    <scope>NUCLEOTIDE SEQUENCE</scope>
    <source>
        <tissue evidence="9">Shoot tip</tissue>
    </source>
</reference>
<dbReference type="InterPro" id="IPR052215">
    <property type="entry name" value="Plant_ABCG"/>
</dbReference>
<feature type="transmembrane region" description="Helical" evidence="7">
    <location>
        <begin position="70"/>
        <end position="89"/>
    </location>
</feature>
<keyword evidence="10" id="KW-1185">Reference proteome</keyword>
<evidence type="ECO:0000256" key="7">
    <source>
        <dbReference type="SAM" id="Phobius"/>
    </source>
</evidence>
<keyword evidence="3" id="KW-0813">Transport</keyword>
<protein>
    <submittedName>
        <fullName evidence="9">ABC TRANSPORTER G FAMILY MEMBER 13</fullName>
    </submittedName>
</protein>
<evidence type="ECO:0000313" key="10">
    <source>
        <dbReference type="Proteomes" id="UP001151529"/>
    </source>
</evidence>
<comment type="subcellular location">
    <subcellularLocation>
        <location evidence="1">Membrane</location>
        <topology evidence="1">Multi-pass membrane protein</topology>
    </subcellularLocation>
</comment>
<name>A0A9Q0NJ43_SALVM</name>
<evidence type="ECO:0000256" key="1">
    <source>
        <dbReference type="ARBA" id="ARBA00004141"/>
    </source>
</evidence>
<accession>A0A9Q0NJ43</accession>
<dbReference type="GO" id="GO:0016020">
    <property type="term" value="C:membrane"/>
    <property type="evidence" value="ECO:0007669"/>
    <property type="project" value="UniProtKB-SubCell"/>
</dbReference>
<evidence type="ECO:0000256" key="5">
    <source>
        <dbReference type="ARBA" id="ARBA00022989"/>
    </source>
</evidence>
<evidence type="ECO:0000313" key="9">
    <source>
        <dbReference type="EMBL" id="KAJ6670791.1"/>
    </source>
</evidence>
<comment type="caution">
    <text evidence="9">The sequence shown here is derived from an EMBL/GenBank/DDBJ whole genome shotgun (WGS) entry which is preliminary data.</text>
</comment>
<dbReference type="InterPro" id="IPR013525">
    <property type="entry name" value="ABC2_TM"/>
</dbReference>
<evidence type="ECO:0000256" key="6">
    <source>
        <dbReference type="ARBA" id="ARBA00023136"/>
    </source>
</evidence>
<evidence type="ECO:0000256" key="4">
    <source>
        <dbReference type="ARBA" id="ARBA00022692"/>
    </source>
</evidence>
<proteinExistence type="inferred from homology"/>
<dbReference type="EMBL" id="JAPFFL010000019">
    <property type="protein sequence ID" value="KAJ6670791.1"/>
    <property type="molecule type" value="Genomic_DNA"/>
</dbReference>
<feature type="transmembrane region" description="Helical" evidence="7">
    <location>
        <begin position="12"/>
        <end position="33"/>
    </location>
</feature>
<dbReference type="PANTHER" id="PTHR48042:SF18">
    <property type="entry name" value="ABC TRANSPORTER G FAMILY MEMBER 12"/>
    <property type="match status" value="1"/>
</dbReference>
<dbReference type="GO" id="GO:0140359">
    <property type="term" value="F:ABC-type transporter activity"/>
    <property type="evidence" value="ECO:0007669"/>
    <property type="project" value="InterPro"/>
</dbReference>
<gene>
    <name evidence="9" type="ORF">OIU85_014629</name>
</gene>
<sequence length="221" mass="24968">MVKFRSGFNHYVFFCLNIFGSISVIESLMMVVASLVPNFLMGLITGAGIIGILMMTSGFFRLLPDIPKVFWRYPVSYVNFGSWGLQGAYKNDMIGLEFDPLVPGGPKLKGEEVLTTVLGISLDHSKWWDLAAVLFILVGFRLLFFAILKFKERTLPMLRTINSRRTMKQLMKRPSFRKTSYSPFPSKKTPACSFFVFSRGSQLSDSSLARSTVLALPQIFF</sequence>
<dbReference type="AlphaFoldDB" id="A0A9Q0NJ43"/>
<organism evidence="9 10">
    <name type="scientific">Salix viminalis</name>
    <name type="common">Common osier</name>
    <name type="synonym">Basket willow</name>
    <dbReference type="NCBI Taxonomy" id="40686"/>
    <lineage>
        <taxon>Eukaryota</taxon>
        <taxon>Viridiplantae</taxon>
        <taxon>Streptophyta</taxon>
        <taxon>Embryophyta</taxon>
        <taxon>Tracheophyta</taxon>
        <taxon>Spermatophyta</taxon>
        <taxon>Magnoliopsida</taxon>
        <taxon>eudicotyledons</taxon>
        <taxon>Gunneridae</taxon>
        <taxon>Pentapetalae</taxon>
        <taxon>rosids</taxon>
        <taxon>fabids</taxon>
        <taxon>Malpighiales</taxon>
        <taxon>Salicaceae</taxon>
        <taxon>Saliceae</taxon>
        <taxon>Salix</taxon>
    </lineage>
</organism>
<feature type="transmembrane region" description="Helical" evidence="7">
    <location>
        <begin position="39"/>
        <end position="63"/>
    </location>
</feature>
<dbReference type="Proteomes" id="UP001151529">
    <property type="component" value="Chromosome 9"/>
</dbReference>
<reference evidence="9" key="2">
    <citation type="journal article" date="2023" name="Int. J. Mol. Sci.">
        <title>De Novo Assembly and Annotation of 11 Diverse Shrub Willow (Salix) Genomes Reveals Novel Gene Organization in Sex-Linked Regions.</title>
        <authorList>
            <person name="Hyden B."/>
            <person name="Feng K."/>
            <person name="Yates T.B."/>
            <person name="Jawdy S."/>
            <person name="Cereghino C."/>
            <person name="Smart L.B."/>
            <person name="Muchero W."/>
        </authorList>
    </citation>
    <scope>NUCLEOTIDE SEQUENCE [LARGE SCALE GENOMIC DNA]</scope>
    <source>
        <tissue evidence="9">Shoot tip</tissue>
    </source>
</reference>
<keyword evidence="4 7" id="KW-0812">Transmembrane</keyword>
<feature type="transmembrane region" description="Helical" evidence="7">
    <location>
        <begin position="127"/>
        <end position="148"/>
    </location>
</feature>
<keyword evidence="6 7" id="KW-0472">Membrane</keyword>
<evidence type="ECO:0000256" key="2">
    <source>
        <dbReference type="ARBA" id="ARBA00005814"/>
    </source>
</evidence>
<evidence type="ECO:0000259" key="8">
    <source>
        <dbReference type="Pfam" id="PF01061"/>
    </source>
</evidence>
<dbReference type="PANTHER" id="PTHR48042">
    <property type="entry name" value="ABC TRANSPORTER G FAMILY MEMBER 11"/>
    <property type="match status" value="1"/>
</dbReference>
<evidence type="ECO:0000256" key="3">
    <source>
        <dbReference type="ARBA" id="ARBA00022448"/>
    </source>
</evidence>
<keyword evidence="5 7" id="KW-1133">Transmembrane helix</keyword>
<comment type="similarity">
    <text evidence="2">Belongs to the ABC transporter superfamily. ABCG family. Eye pigment precursor importer (TC 3.A.1.204) subfamily.</text>
</comment>
<dbReference type="Pfam" id="PF01061">
    <property type="entry name" value="ABC2_membrane"/>
    <property type="match status" value="1"/>
</dbReference>
<dbReference type="OrthoDB" id="1714084at2759"/>
<feature type="domain" description="ABC-2 type transporter transmembrane" evidence="8">
    <location>
        <begin position="1"/>
        <end position="91"/>
    </location>
</feature>